<dbReference type="RefSeq" id="WP_382388616.1">
    <property type="nucleotide sequence ID" value="NZ_JBHLWI010000043.1"/>
</dbReference>
<comment type="caution">
    <text evidence="1">The sequence shown here is derived from an EMBL/GenBank/DDBJ whole genome shotgun (WGS) entry which is preliminary data.</text>
</comment>
<keyword evidence="2" id="KW-1185">Reference proteome</keyword>
<gene>
    <name evidence="1" type="ORF">ACFFIP_15550</name>
</gene>
<sequence length="206" mass="23199">MSKKIQIWSFMIVFLGVMACNRDNKKIRDTISTPVGVLQGSLAPPNGPRDSSSKTFQGLEREIPLSNEKLKDLLPEKIGLFSRTKMMSGHTESLGFVGIQGIYQHFPGSEKSISIEITDGAGTTGAIMVNAAEQRLKMDFEEKNTIGYTRIFEKEGVRVREKENTFDSYAEIEFVYQKRFILLIRGQKTAMQELWEFIGQAGFVTS</sequence>
<dbReference type="Proteomes" id="UP001589797">
    <property type="component" value="Unassembled WGS sequence"/>
</dbReference>
<dbReference type="PROSITE" id="PS51257">
    <property type="entry name" value="PROKAR_LIPOPROTEIN"/>
    <property type="match status" value="1"/>
</dbReference>
<evidence type="ECO:0008006" key="3">
    <source>
        <dbReference type="Google" id="ProtNLM"/>
    </source>
</evidence>
<reference evidence="1 2" key="1">
    <citation type="submission" date="2024-09" db="EMBL/GenBank/DDBJ databases">
        <authorList>
            <person name="Sun Q."/>
            <person name="Mori K."/>
        </authorList>
    </citation>
    <scope>NUCLEOTIDE SEQUENCE [LARGE SCALE GENOMIC DNA]</scope>
    <source>
        <strain evidence="1 2">CCM 7650</strain>
    </source>
</reference>
<evidence type="ECO:0000313" key="2">
    <source>
        <dbReference type="Proteomes" id="UP001589797"/>
    </source>
</evidence>
<protein>
    <recommendedName>
        <fullName evidence="3">Lipoprotein</fullName>
    </recommendedName>
</protein>
<dbReference type="EMBL" id="JBHLWI010000043">
    <property type="protein sequence ID" value="MFC0264108.1"/>
    <property type="molecule type" value="Genomic_DNA"/>
</dbReference>
<proteinExistence type="predicted"/>
<evidence type="ECO:0000313" key="1">
    <source>
        <dbReference type="EMBL" id="MFC0264108.1"/>
    </source>
</evidence>
<name>A0ABV6FW65_9BACT</name>
<organism evidence="1 2">
    <name type="scientific">Fontibacter flavus</name>
    <dbReference type="NCBI Taxonomy" id="654838"/>
    <lineage>
        <taxon>Bacteria</taxon>
        <taxon>Pseudomonadati</taxon>
        <taxon>Bacteroidota</taxon>
        <taxon>Cytophagia</taxon>
        <taxon>Cytophagales</taxon>
        <taxon>Cyclobacteriaceae</taxon>
        <taxon>Fontibacter</taxon>
    </lineage>
</organism>
<accession>A0ABV6FW65</accession>